<reference evidence="1 2" key="1">
    <citation type="submission" date="2016-11" db="EMBL/GenBank/DDBJ databases">
        <title>Networking in microbes: conjugative elements and plasmids in the genus Alteromonas.</title>
        <authorList>
            <person name="Lopez-Perez M."/>
            <person name="Ramon-Marco N."/>
            <person name="Rodriguez-Valera F."/>
        </authorList>
    </citation>
    <scope>NUCLEOTIDE SEQUENCE [LARGE SCALE GENOMIC DNA]</scope>
    <source>
        <strain evidence="1 2">CP48</strain>
    </source>
</reference>
<dbReference type="AlphaFoldDB" id="A0AAC9JCL7"/>
<gene>
    <name evidence="1" type="ORF">BM524_15155</name>
</gene>
<accession>A0AAC9JCL7</accession>
<dbReference type="Proteomes" id="UP000182101">
    <property type="component" value="Chromosome"/>
</dbReference>
<evidence type="ECO:0000313" key="2">
    <source>
        <dbReference type="Proteomes" id="UP000182101"/>
    </source>
</evidence>
<protein>
    <submittedName>
        <fullName evidence="1">Uncharacterized protein</fullName>
    </submittedName>
</protein>
<dbReference type="RefSeq" id="WP_071959952.1">
    <property type="nucleotide sequence ID" value="NZ_CP018024.1"/>
</dbReference>
<name>A0AAC9JCL7_9ALTE</name>
<sequence length="130" mass="14911">MKDSKHSIVRKYVRQSRSPFDGDDSTILLLATVSEDNAQITVSYDRYIYLHRDQVGRWLGISISKAVETELADGGGKYRENASALKVLLHYHSDIKTFLSFFSDEIEAIFGMDSVTWLYACKARWLKLLK</sequence>
<organism evidence="1 2">
    <name type="scientific">Alteromonas mediterranea</name>
    <dbReference type="NCBI Taxonomy" id="314275"/>
    <lineage>
        <taxon>Bacteria</taxon>
        <taxon>Pseudomonadati</taxon>
        <taxon>Pseudomonadota</taxon>
        <taxon>Gammaproteobacteria</taxon>
        <taxon>Alteromonadales</taxon>
        <taxon>Alteromonadaceae</taxon>
        <taxon>Alteromonas/Salinimonas group</taxon>
        <taxon>Alteromonas</taxon>
    </lineage>
</organism>
<evidence type="ECO:0000313" key="1">
    <source>
        <dbReference type="EMBL" id="APD91026.1"/>
    </source>
</evidence>
<dbReference type="EMBL" id="CP018024">
    <property type="protein sequence ID" value="APD91026.1"/>
    <property type="molecule type" value="Genomic_DNA"/>
</dbReference>
<proteinExistence type="predicted"/>